<organism evidence="2 3">
    <name type="scientific">Lutibacter oricola</name>
    <dbReference type="NCBI Taxonomy" id="762486"/>
    <lineage>
        <taxon>Bacteria</taxon>
        <taxon>Pseudomonadati</taxon>
        <taxon>Bacteroidota</taxon>
        <taxon>Flavobacteriia</taxon>
        <taxon>Flavobacteriales</taxon>
        <taxon>Flavobacteriaceae</taxon>
        <taxon>Lutibacter</taxon>
    </lineage>
</organism>
<name>A0A1H2WV15_9FLAO</name>
<dbReference type="Gene3D" id="3.40.50.720">
    <property type="entry name" value="NAD(P)-binding Rossmann-like Domain"/>
    <property type="match status" value="1"/>
</dbReference>
<feature type="domain" description="NAD(P)-binding" evidence="1">
    <location>
        <begin position="8"/>
        <end position="201"/>
    </location>
</feature>
<dbReference type="STRING" id="762486.SAMN05444411_102292"/>
<dbReference type="InterPro" id="IPR051606">
    <property type="entry name" value="Polyketide_Oxido-like"/>
</dbReference>
<dbReference type="Proteomes" id="UP000199595">
    <property type="component" value="Unassembled WGS sequence"/>
</dbReference>
<accession>A0A1H2WV15</accession>
<proteinExistence type="predicted"/>
<evidence type="ECO:0000259" key="1">
    <source>
        <dbReference type="Pfam" id="PF13460"/>
    </source>
</evidence>
<reference evidence="2 3" key="1">
    <citation type="submission" date="2016-10" db="EMBL/GenBank/DDBJ databases">
        <authorList>
            <person name="de Groot N.N."/>
        </authorList>
    </citation>
    <scope>NUCLEOTIDE SEQUENCE [LARGE SCALE GENOMIC DNA]</scope>
    <source>
        <strain evidence="2 3">DSM 24956</strain>
    </source>
</reference>
<dbReference type="PANTHER" id="PTHR43355:SF2">
    <property type="entry name" value="FLAVIN REDUCTASE (NADPH)"/>
    <property type="match status" value="1"/>
</dbReference>
<sequence>MKQITILGATDLLGKKLVQKAIAQGIKVKVLVENKEEIQEFSHLIEIVEGSYLNKNVLEKSLEKSQIVLSTIQPNLNQKPSSKDEDNYIKSLVFIIKKMMASDQNRFISISNAGAKGTNEHLPLARKLLRVKLMALSKSIINIRDRELHLLEYSDLDWTVIRLPIIKEKVEGEFVADENKFAGTLVDSNQLSDFMFAEISNKNWIKKAPVVGTK</sequence>
<protein>
    <submittedName>
        <fullName evidence="2">NAD(P)H-binding</fullName>
    </submittedName>
</protein>
<gene>
    <name evidence="2" type="ORF">SAMN05444411_102292</name>
</gene>
<dbReference type="AlphaFoldDB" id="A0A1H2WV15"/>
<dbReference type="RefSeq" id="WP_090121189.1">
    <property type="nucleotide sequence ID" value="NZ_FNNJ01000002.1"/>
</dbReference>
<dbReference type="InterPro" id="IPR016040">
    <property type="entry name" value="NAD(P)-bd_dom"/>
</dbReference>
<dbReference type="GO" id="GO:0004074">
    <property type="term" value="F:biliverdin reductase [NAD(P)H] activity"/>
    <property type="evidence" value="ECO:0007669"/>
    <property type="project" value="TreeGrafter"/>
</dbReference>
<dbReference type="SUPFAM" id="SSF51735">
    <property type="entry name" value="NAD(P)-binding Rossmann-fold domains"/>
    <property type="match status" value="1"/>
</dbReference>
<dbReference type="PANTHER" id="PTHR43355">
    <property type="entry name" value="FLAVIN REDUCTASE (NADPH)"/>
    <property type="match status" value="1"/>
</dbReference>
<dbReference type="EMBL" id="FNNJ01000002">
    <property type="protein sequence ID" value="SDW84346.1"/>
    <property type="molecule type" value="Genomic_DNA"/>
</dbReference>
<dbReference type="InterPro" id="IPR036291">
    <property type="entry name" value="NAD(P)-bd_dom_sf"/>
</dbReference>
<dbReference type="GO" id="GO:0042602">
    <property type="term" value="F:riboflavin reductase (NADPH) activity"/>
    <property type="evidence" value="ECO:0007669"/>
    <property type="project" value="TreeGrafter"/>
</dbReference>
<keyword evidence="3" id="KW-1185">Reference proteome</keyword>
<dbReference type="Pfam" id="PF13460">
    <property type="entry name" value="NAD_binding_10"/>
    <property type="match status" value="1"/>
</dbReference>
<evidence type="ECO:0000313" key="2">
    <source>
        <dbReference type="EMBL" id="SDW84346.1"/>
    </source>
</evidence>
<evidence type="ECO:0000313" key="3">
    <source>
        <dbReference type="Proteomes" id="UP000199595"/>
    </source>
</evidence>
<dbReference type="OrthoDB" id="9790734at2"/>